<feature type="binding site" evidence="7">
    <location>
        <position position="176"/>
    </location>
    <ligand>
        <name>L-aspartate</name>
        <dbReference type="ChEBI" id="CHEBI:29991"/>
    </ligand>
</feature>
<dbReference type="GO" id="GO:0005524">
    <property type="term" value="F:ATP binding"/>
    <property type="evidence" value="ECO:0007669"/>
    <property type="project" value="UniProtKB-UniRule"/>
</dbReference>
<sequence>MMRSHNCGELSAGDLDREVRLAGWVGARRDHGGIVFINLRDRYGVTQVVFNPERLSRDDFEKSAALHSEDVIQVRGRVTRRPAGTENPRMSTGEIEVLAEGLVLLNRCAPIPFEIDEAAQVSETVRLGYRYLDLRRPVMQRNLILRHRAARTAREFLSEKGFVEVETPLLTRSTPEGARDFLVPSRLDPGKFYALPQSPQLSKQLLMVSGLDRYFQLARCLRDEDLRADRQPEHTQIDLEASFVEPEDIQDLVEEMVARIFQTVNGRPLERPFPRLTYQQAVDVYGSDKPDRRFGLEITDVTELVAAGGFEVFRKAVAAGSRIKGLALPGVDPSVTQLKGYEEKVRELGARGLVWIKAAGGNFQSPVAKFLGPEILAGLAGKFGLEKGVIFMVADADRKASLLLGAFRLMLASDFNLVPPDRFCFLWVVDFPLFEHDEESKRLTSVHHPFTAPRPEDLDYLESEPLRVRSQAYDLVLNGTEIGGGSIRIHQAELQRRIFKILNLEPAAWEREFGFLLAALERGAPPHGGLALGFDRLLTTFLGLPSIREVIAFPKTQKGACLMTGAPSEVSPEQLKDLDLRRIS</sequence>
<comment type="caution">
    <text evidence="9">The sequence shown here is derived from an EMBL/GenBank/DDBJ whole genome shotgun (WGS) entry which is preliminary data.</text>
</comment>
<dbReference type="InterPro" id="IPR029351">
    <property type="entry name" value="GAD_dom"/>
</dbReference>
<evidence type="ECO:0000256" key="3">
    <source>
        <dbReference type="ARBA" id="ARBA00022741"/>
    </source>
</evidence>
<dbReference type="Pfam" id="PF01336">
    <property type="entry name" value="tRNA_anti-codon"/>
    <property type="match status" value="1"/>
</dbReference>
<keyword evidence="2 7" id="KW-0436">Ligase</keyword>
<comment type="subunit">
    <text evidence="7">Homodimer.</text>
</comment>
<feature type="binding site" evidence="7">
    <location>
        <begin position="222"/>
        <end position="224"/>
    </location>
    <ligand>
        <name>ATP</name>
        <dbReference type="ChEBI" id="CHEBI:30616"/>
    </ligand>
</feature>
<evidence type="ECO:0000256" key="7">
    <source>
        <dbReference type="HAMAP-Rule" id="MF_00044"/>
    </source>
</evidence>
<keyword evidence="7" id="KW-0963">Cytoplasm</keyword>
<dbReference type="InterPro" id="IPR002312">
    <property type="entry name" value="Asp/Asn-tRNA-synth_IIb"/>
</dbReference>
<organism evidence="9">
    <name type="scientific">candidate division TA06 bacterium ADurb.Bin417</name>
    <dbReference type="NCBI Taxonomy" id="1852828"/>
    <lineage>
        <taxon>Bacteria</taxon>
        <taxon>Bacteria division TA06</taxon>
    </lineage>
</organism>
<feature type="binding site" evidence="7">
    <location>
        <position position="231"/>
    </location>
    <ligand>
        <name>ATP</name>
        <dbReference type="ChEBI" id="CHEBI:30616"/>
    </ligand>
</feature>
<dbReference type="NCBIfam" id="NF001750">
    <property type="entry name" value="PRK00476.1"/>
    <property type="match status" value="1"/>
</dbReference>
<feature type="binding site" evidence="7">
    <location>
        <position position="488"/>
    </location>
    <ligand>
        <name>L-aspartate</name>
        <dbReference type="ChEBI" id="CHEBI:29991"/>
    </ligand>
</feature>
<comment type="catalytic activity">
    <reaction evidence="7">
        <text>tRNA(Asx) + L-aspartate + ATP = L-aspartyl-tRNA(Asx) + AMP + diphosphate</text>
        <dbReference type="Rhea" id="RHEA:18349"/>
        <dbReference type="Rhea" id="RHEA-COMP:9710"/>
        <dbReference type="Rhea" id="RHEA-COMP:9711"/>
        <dbReference type="ChEBI" id="CHEBI:29991"/>
        <dbReference type="ChEBI" id="CHEBI:30616"/>
        <dbReference type="ChEBI" id="CHEBI:33019"/>
        <dbReference type="ChEBI" id="CHEBI:78442"/>
        <dbReference type="ChEBI" id="CHEBI:78516"/>
        <dbReference type="ChEBI" id="CHEBI:456215"/>
        <dbReference type="EC" id="6.1.1.23"/>
    </reaction>
</comment>
<dbReference type="GO" id="GO:0003676">
    <property type="term" value="F:nucleic acid binding"/>
    <property type="evidence" value="ECO:0007669"/>
    <property type="project" value="InterPro"/>
</dbReference>
<dbReference type="Pfam" id="PF02938">
    <property type="entry name" value="GAD"/>
    <property type="match status" value="1"/>
</dbReference>
<dbReference type="SUPFAM" id="SSF55681">
    <property type="entry name" value="Class II aaRS and biotin synthetases"/>
    <property type="match status" value="1"/>
</dbReference>
<proteinExistence type="inferred from homology"/>
<feature type="binding site" evidence="7">
    <location>
        <position position="222"/>
    </location>
    <ligand>
        <name>L-aspartate</name>
        <dbReference type="ChEBI" id="CHEBI:29991"/>
    </ligand>
</feature>
<dbReference type="EMBL" id="MWAK01000166">
    <property type="protein sequence ID" value="OPZ91553.1"/>
    <property type="molecule type" value="Genomic_DNA"/>
</dbReference>
<dbReference type="GO" id="GO:0004815">
    <property type="term" value="F:aspartate-tRNA ligase activity"/>
    <property type="evidence" value="ECO:0007669"/>
    <property type="project" value="UniProtKB-UniRule"/>
</dbReference>
<keyword evidence="3 7" id="KW-0547">Nucleotide-binding</keyword>
<evidence type="ECO:0000256" key="4">
    <source>
        <dbReference type="ARBA" id="ARBA00022840"/>
    </source>
</evidence>
<dbReference type="InterPro" id="IPR047090">
    <property type="entry name" value="AspRS_core"/>
</dbReference>
<dbReference type="PROSITE" id="PS50862">
    <property type="entry name" value="AA_TRNA_LIGASE_II"/>
    <property type="match status" value="1"/>
</dbReference>
<dbReference type="HAMAP" id="MF_00044">
    <property type="entry name" value="Asp_tRNA_synth_type1"/>
    <property type="match status" value="1"/>
</dbReference>
<dbReference type="NCBIfam" id="TIGR00459">
    <property type="entry name" value="aspS_bact"/>
    <property type="match status" value="1"/>
</dbReference>
<dbReference type="InterPro" id="IPR004115">
    <property type="entry name" value="GAD-like_sf"/>
</dbReference>
<evidence type="ECO:0000256" key="2">
    <source>
        <dbReference type="ARBA" id="ARBA00022598"/>
    </source>
</evidence>
<evidence type="ECO:0000313" key="9">
    <source>
        <dbReference type="EMBL" id="OPZ91553.1"/>
    </source>
</evidence>
<dbReference type="InterPro" id="IPR006195">
    <property type="entry name" value="aa-tRNA-synth_II"/>
</dbReference>
<dbReference type="InterPro" id="IPR004365">
    <property type="entry name" value="NA-bd_OB_tRNA"/>
</dbReference>
<dbReference type="Pfam" id="PF00152">
    <property type="entry name" value="tRNA-synt_2"/>
    <property type="match status" value="1"/>
</dbReference>
<dbReference type="CDD" id="cd04317">
    <property type="entry name" value="EcAspRS_like_N"/>
    <property type="match status" value="1"/>
</dbReference>
<feature type="site" description="Important for tRNA non-discrimination" evidence="7">
    <location>
        <position position="31"/>
    </location>
</feature>
<dbReference type="AlphaFoldDB" id="A0A1V5ME77"/>
<comment type="subcellular location">
    <subcellularLocation>
        <location evidence="7">Cytoplasm</location>
    </subcellularLocation>
</comment>
<dbReference type="Gene3D" id="3.30.930.10">
    <property type="entry name" value="Bira Bifunctional Protein, Domain 2"/>
    <property type="match status" value="1"/>
</dbReference>
<evidence type="ECO:0000259" key="8">
    <source>
        <dbReference type="PROSITE" id="PS50862"/>
    </source>
</evidence>
<evidence type="ECO:0000256" key="6">
    <source>
        <dbReference type="ARBA" id="ARBA00023146"/>
    </source>
</evidence>
<feature type="binding site" evidence="7">
    <location>
        <position position="481"/>
    </location>
    <ligand>
        <name>ATP</name>
        <dbReference type="ChEBI" id="CHEBI:30616"/>
    </ligand>
</feature>
<name>A0A1V5ME77_UNCT6</name>
<dbReference type="InterPro" id="IPR012340">
    <property type="entry name" value="NA-bd_OB-fold"/>
</dbReference>
<reference evidence="9" key="1">
    <citation type="submission" date="2017-02" db="EMBL/GenBank/DDBJ databases">
        <title>Delving into the versatile metabolic prowess of the omnipresent phylum Bacteroidetes.</title>
        <authorList>
            <person name="Nobu M.K."/>
            <person name="Mei R."/>
            <person name="Narihiro T."/>
            <person name="Kuroda K."/>
            <person name="Liu W.-T."/>
        </authorList>
    </citation>
    <scope>NUCLEOTIDE SEQUENCE</scope>
    <source>
        <strain evidence="9">ADurb.Bin417</strain>
    </source>
</reference>
<comment type="function">
    <text evidence="7">Aspartyl-tRNA synthetase with relaxed tRNA specificity since it is able to aspartylate not only its cognate tRNA(Asp) but also tRNA(Asn). Reaction proceeds in two steps: L-aspartate is first activated by ATP to form Asp-AMP and then transferred to the acceptor end of tRNA(Asp/Asn).</text>
</comment>
<feature type="region of interest" description="Aspartate" evidence="7">
    <location>
        <begin position="200"/>
        <end position="203"/>
    </location>
</feature>
<dbReference type="PRINTS" id="PR01042">
    <property type="entry name" value="TRNASYNTHASP"/>
</dbReference>
<dbReference type="Gene3D" id="3.30.1360.30">
    <property type="entry name" value="GAD-like domain"/>
    <property type="match status" value="1"/>
</dbReference>
<feature type="binding site" evidence="7">
    <location>
        <begin position="533"/>
        <end position="536"/>
    </location>
    <ligand>
        <name>ATP</name>
        <dbReference type="ChEBI" id="CHEBI:30616"/>
    </ligand>
</feature>
<evidence type="ECO:0000256" key="5">
    <source>
        <dbReference type="ARBA" id="ARBA00022917"/>
    </source>
</evidence>
<dbReference type="InterPro" id="IPR004524">
    <property type="entry name" value="Asp-tRNA-ligase_1"/>
</dbReference>
<dbReference type="SUPFAM" id="SSF55261">
    <property type="entry name" value="GAD domain-like"/>
    <property type="match status" value="1"/>
</dbReference>
<feature type="site" description="Important for tRNA non-discrimination" evidence="7">
    <location>
        <position position="84"/>
    </location>
</feature>
<dbReference type="PANTHER" id="PTHR22594">
    <property type="entry name" value="ASPARTYL/LYSYL-TRNA SYNTHETASE"/>
    <property type="match status" value="1"/>
</dbReference>
<dbReference type="GO" id="GO:0050560">
    <property type="term" value="F:aspartate-tRNA(Asn) ligase activity"/>
    <property type="evidence" value="ECO:0007669"/>
    <property type="project" value="UniProtKB-EC"/>
</dbReference>
<dbReference type="PANTHER" id="PTHR22594:SF5">
    <property type="entry name" value="ASPARTATE--TRNA LIGASE, MITOCHONDRIAL"/>
    <property type="match status" value="1"/>
</dbReference>
<keyword evidence="6 7" id="KW-0030">Aminoacyl-tRNA synthetase</keyword>
<protein>
    <recommendedName>
        <fullName evidence="7">Aspartate--tRNA(Asp/Asn) ligase</fullName>
        <ecNumber evidence="7">6.1.1.23</ecNumber>
    </recommendedName>
    <alternativeName>
        <fullName evidence="7">Aspartyl-tRNA synthetase</fullName>
        <shortName evidence="7">AspRS</shortName>
    </alternativeName>
    <alternativeName>
        <fullName evidence="7">Non-discriminating aspartyl-tRNA synthetase</fullName>
        <shortName evidence="7">ND-AspRS</shortName>
    </alternativeName>
</protein>
<dbReference type="InterPro" id="IPR045864">
    <property type="entry name" value="aa-tRNA-synth_II/BPL/LPL"/>
</dbReference>
<comment type="similarity">
    <text evidence="1 7">Belongs to the class-II aminoacyl-tRNA synthetase family. Type 1 subfamily.</text>
</comment>
<dbReference type="Gene3D" id="2.40.50.140">
    <property type="entry name" value="Nucleic acid-binding proteins"/>
    <property type="match status" value="1"/>
</dbReference>
<dbReference type="GO" id="GO:0005737">
    <property type="term" value="C:cytoplasm"/>
    <property type="evidence" value="ECO:0007669"/>
    <property type="project" value="UniProtKB-SubCell"/>
</dbReference>
<dbReference type="CDD" id="cd00777">
    <property type="entry name" value="AspRS_core"/>
    <property type="match status" value="1"/>
</dbReference>
<dbReference type="InterPro" id="IPR047089">
    <property type="entry name" value="Asp-tRNA-ligase_1_N"/>
</dbReference>
<dbReference type="InterPro" id="IPR004364">
    <property type="entry name" value="Aa-tRNA-synt_II"/>
</dbReference>
<gene>
    <name evidence="9" type="primary">aspS_2</name>
    <name evidence="7" type="synonym">aspS</name>
    <name evidence="9" type="ORF">BWY73_01061</name>
</gene>
<dbReference type="Proteomes" id="UP000485484">
    <property type="component" value="Unassembled WGS sequence"/>
</dbReference>
<dbReference type="EC" id="6.1.1.23" evidence="7"/>
<dbReference type="GO" id="GO:0006422">
    <property type="term" value="P:aspartyl-tRNA aminoacylation"/>
    <property type="evidence" value="ECO:0007669"/>
    <property type="project" value="UniProtKB-UniRule"/>
</dbReference>
<keyword evidence="5 7" id="KW-0648">Protein biosynthesis</keyword>
<keyword evidence="4 7" id="KW-0067">ATP-binding</keyword>
<feature type="binding site" evidence="7">
    <location>
        <position position="447"/>
    </location>
    <ligand>
        <name>L-aspartate</name>
        <dbReference type="ChEBI" id="CHEBI:29991"/>
    </ligand>
</feature>
<feature type="domain" description="Aminoacyl-transfer RNA synthetases class-II family profile" evidence="8">
    <location>
        <begin position="151"/>
        <end position="554"/>
    </location>
</feature>
<dbReference type="SUPFAM" id="SSF50249">
    <property type="entry name" value="Nucleic acid-binding proteins"/>
    <property type="match status" value="1"/>
</dbReference>
<accession>A0A1V5ME77</accession>
<evidence type="ECO:0000256" key="1">
    <source>
        <dbReference type="ARBA" id="ARBA00006303"/>
    </source>
</evidence>